<keyword evidence="4" id="KW-0597">Phosphoprotein</keyword>
<evidence type="ECO:0000256" key="10">
    <source>
        <dbReference type="SAM" id="Phobius"/>
    </source>
</evidence>
<keyword evidence="5" id="KW-0808">Transferase</keyword>
<dbReference type="SUPFAM" id="SSF55874">
    <property type="entry name" value="ATPase domain of HSP90 chaperone/DNA topoisomerase II/histidine kinase"/>
    <property type="match status" value="1"/>
</dbReference>
<dbReference type="PROSITE" id="PS50109">
    <property type="entry name" value="HIS_KIN"/>
    <property type="match status" value="1"/>
</dbReference>
<dbReference type="SMART" id="SM00388">
    <property type="entry name" value="HisKA"/>
    <property type="match status" value="1"/>
</dbReference>
<dbReference type="InterPro" id="IPR036097">
    <property type="entry name" value="HisK_dim/P_sf"/>
</dbReference>
<feature type="transmembrane region" description="Helical" evidence="10">
    <location>
        <begin position="16"/>
        <end position="39"/>
    </location>
</feature>
<dbReference type="CDD" id="cd00082">
    <property type="entry name" value="HisKA"/>
    <property type="match status" value="1"/>
</dbReference>
<reference evidence="12 13" key="1">
    <citation type="submission" date="2018-03" db="EMBL/GenBank/DDBJ databases">
        <title>Cross-interface Injection: A General Nanoliter Liquid Handling Method Applied to Single Cells Genome Amplification Automated Nanoliter Liquid Handling Applied to Single Cell Multiple Displacement Amplification.</title>
        <authorList>
            <person name="Yun J."/>
            <person name="Xu P."/>
            <person name="Xu J."/>
            <person name="Dai X."/>
            <person name="Wang Y."/>
            <person name="Zheng X."/>
            <person name="Cao C."/>
            <person name="Yi Q."/>
            <person name="Zhu Y."/>
            <person name="Wang L."/>
            <person name="Dong Z."/>
            <person name="Huang Y."/>
            <person name="Huang L."/>
            <person name="Du W."/>
        </authorList>
    </citation>
    <scope>NUCLEOTIDE SEQUENCE [LARGE SCALE GENOMIC DNA]</scope>
    <source>
        <strain evidence="12 13">Z-D1-2</strain>
    </source>
</reference>
<dbReference type="Gene3D" id="6.10.340.10">
    <property type="match status" value="1"/>
</dbReference>
<keyword evidence="9 10" id="KW-0472">Membrane</keyword>
<keyword evidence="6 10" id="KW-0812">Transmembrane</keyword>
<evidence type="ECO:0000256" key="4">
    <source>
        <dbReference type="ARBA" id="ARBA00022553"/>
    </source>
</evidence>
<evidence type="ECO:0000256" key="3">
    <source>
        <dbReference type="ARBA" id="ARBA00012438"/>
    </source>
</evidence>
<evidence type="ECO:0000259" key="11">
    <source>
        <dbReference type="PROSITE" id="PS50109"/>
    </source>
</evidence>
<evidence type="ECO:0000256" key="8">
    <source>
        <dbReference type="ARBA" id="ARBA00022989"/>
    </source>
</evidence>
<dbReference type="GO" id="GO:0005886">
    <property type="term" value="C:plasma membrane"/>
    <property type="evidence" value="ECO:0007669"/>
    <property type="project" value="TreeGrafter"/>
</dbReference>
<keyword evidence="8 10" id="KW-1133">Transmembrane helix</keyword>
<evidence type="ECO:0000256" key="7">
    <source>
        <dbReference type="ARBA" id="ARBA00022777"/>
    </source>
</evidence>
<dbReference type="Proteomes" id="UP000240608">
    <property type="component" value="Unassembled WGS sequence"/>
</dbReference>
<evidence type="ECO:0000256" key="5">
    <source>
        <dbReference type="ARBA" id="ARBA00022679"/>
    </source>
</evidence>
<sequence length="465" mass="54287">MTYENKYIHMKIRNRILIYFLSTVITLTVISLTIIYILFSEYREEGFQQRQKEKINYTIGLITEYKELSENLSAIMDKHTIHDFYDEKMLIFDKNKELIYKSVDDLTIRNYQQLLNELSPNQTWIETKEDEYDIVAVYVQNEFNHFYAISKAYDEFGYLKLHFLRNVLILITCVITIIVVVITIILSKRISHPITSFAEKVGQYDVSGSKIKELEMDSSTYELQFLTQKFNQLIERTNEAFAFQKHTIHHISHQLKTPIAVLVSELERINSLEEKETIKAEIASQVVRAKSLGNIINVLLEISKIESGQKIQKRALRIDELFFDVIEELALIYPDFHFKVNYLPNEVQENRLVLLFNSVLIRQAIQNLLTNCVYYSDDSKAKILFDCSDNKTLTIKIINSGKPISKEEEKFLFNHFFRGENSKDKKGFGLGLVLVKRIIELSSGKVSYTNPTGKINEFEINFPLS</sequence>
<dbReference type="PANTHER" id="PTHR45436:SF5">
    <property type="entry name" value="SENSOR HISTIDINE KINASE TRCS"/>
    <property type="match status" value="1"/>
</dbReference>
<comment type="subcellular location">
    <subcellularLocation>
        <location evidence="2">Membrane</location>
    </subcellularLocation>
</comment>
<dbReference type="EMBL" id="PYVU01000100">
    <property type="protein sequence ID" value="PTB95615.1"/>
    <property type="molecule type" value="Genomic_DNA"/>
</dbReference>
<comment type="caution">
    <text evidence="12">The sequence shown here is derived from an EMBL/GenBank/DDBJ whole genome shotgun (WGS) entry which is preliminary data.</text>
</comment>
<dbReference type="Gene3D" id="3.30.565.10">
    <property type="entry name" value="Histidine kinase-like ATPase, C-terminal domain"/>
    <property type="match status" value="1"/>
</dbReference>
<feature type="transmembrane region" description="Helical" evidence="10">
    <location>
        <begin position="163"/>
        <end position="186"/>
    </location>
</feature>
<comment type="catalytic activity">
    <reaction evidence="1">
        <text>ATP + protein L-histidine = ADP + protein N-phospho-L-histidine.</text>
        <dbReference type="EC" id="2.7.13.3"/>
    </reaction>
</comment>
<dbReference type="InterPro" id="IPR036890">
    <property type="entry name" value="HATPase_C_sf"/>
</dbReference>
<organism evidence="12 13">
    <name type="scientific">Marivirga lumbricoides</name>
    <dbReference type="NCBI Taxonomy" id="1046115"/>
    <lineage>
        <taxon>Bacteria</taxon>
        <taxon>Pseudomonadati</taxon>
        <taxon>Bacteroidota</taxon>
        <taxon>Cytophagia</taxon>
        <taxon>Cytophagales</taxon>
        <taxon>Marivirgaceae</taxon>
        <taxon>Marivirga</taxon>
    </lineage>
</organism>
<name>A0A2T4DP81_9BACT</name>
<dbReference type="InterPro" id="IPR003594">
    <property type="entry name" value="HATPase_dom"/>
</dbReference>
<gene>
    <name evidence="12" type="ORF">C9994_10940</name>
</gene>
<dbReference type="PANTHER" id="PTHR45436">
    <property type="entry name" value="SENSOR HISTIDINE KINASE YKOH"/>
    <property type="match status" value="1"/>
</dbReference>
<evidence type="ECO:0000256" key="9">
    <source>
        <dbReference type="ARBA" id="ARBA00023136"/>
    </source>
</evidence>
<evidence type="ECO:0000256" key="6">
    <source>
        <dbReference type="ARBA" id="ARBA00022692"/>
    </source>
</evidence>
<dbReference type="GO" id="GO:0000155">
    <property type="term" value="F:phosphorelay sensor kinase activity"/>
    <property type="evidence" value="ECO:0007669"/>
    <property type="project" value="InterPro"/>
</dbReference>
<protein>
    <recommendedName>
        <fullName evidence="3">histidine kinase</fullName>
        <ecNumber evidence="3">2.7.13.3</ecNumber>
    </recommendedName>
</protein>
<evidence type="ECO:0000256" key="1">
    <source>
        <dbReference type="ARBA" id="ARBA00000085"/>
    </source>
</evidence>
<dbReference type="InterPro" id="IPR003661">
    <property type="entry name" value="HisK_dim/P_dom"/>
</dbReference>
<evidence type="ECO:0000256" key="2">
    <source>
        <dbReference type="ARBA" id="ARBA00004370"/>
    </source>
</evidence>
<dbReference type="InterPro" id="IPR004358">
    <property type="entry name" value="Sig_transdc_His_kin-like_C"/>
</dbReference>
<dbReference type="Pfam" id="PF02518">
    <property type="entry name" value="HATPase_c"/>
    <property type="match status" value="1"/>
</dbReference>
<dbReference type="SMART" id="SM00387">
    <property type="entry name" value="HATPase_c"/>
    <property type="match status" value="1"/>
</dbReference>
<dbReference type="AlphaFoldDB" id="A0A2T4DP81"/>
<feature type="domain" description="Histidine kinase" evidence="11">
    <location>
        <begin position="250"/>
        <end position="465"/>
    </location>
</feature>
<dbReference type="EC" id="2.7.13.3" evidence="3"/>
<evidence type="ECO:0000313" key="13">
    <source>
        <dbReference type="Proteomes" id="UP000240608"/>
    </source>
</evidence>
<dbReference type="SUPFAM" id="SSF47384">
    <property type="entry name" value="Homodimeric domain of signal transducing histidine kinase"/>
    <property type="match status" value="1"/>
</dbReference>
<dbReference type="InterPro" id="IPR005467">
    <property type="entry name" value="His_kinase_dom"/>
</dbReference>
<dbReference type="PRINTS" id="PR00344">
    <property type="entry name" value="BCTRLSENSOR"/>
</dbReference>
<accession>A0A2T4DP81</accession>
<keyword evidence="7 12" id="KW-0418">Kinase</keyword>
<dbReference type="Gene3D" id="1.10.287.130">
    <property type="match status" value="1"/>
</dbReference>
<proteinExistence type="predicted"/>
<evidence type="ECO:0000313" key="12">
    <source>
        <dbReference type="EMBL" id="PTB95615.1"/>
    </source>
</evidence>
<dbReference type="InterPro" id="IPR050428">
    <property type="entry name" value="TCS_sensor_his_kinase"/>
</dbReference>